<feature type="compositionally biased region" description="Basic and acidic residues" evidence="1">
    <location>
        <begin position="265"/>
        <end position="276"/>
    </location>
</feature>
<dbReference type="InterPro" id="IPR007393">
    <property type="entry name" value="YlxR_dom"/>
</dbReference>
<proteinExistence type="predicted"/>
<keyword evidence="4" id="KW-1185">Reference proteome</keyword>
<dbReference type="SUPFAM" id="SSF64376">
    <property type="entry name" value="YlxR-like"/>
    <property type="match status" value="1"/>
</dbReference>
<dbReference type="Proteomes" id="UP000002139">
    <property type="component" value="Chromosome"/>
</dbReference>
<gene>
    <name evidence="3" type="ordered locus">sce5799</name>
</gene>
<feature type="domain" description="YlxR" evidence="2">
    <location>
        <begin position="23"/>
        <end position="92"/>
    </location>
</feature>
<dbReference type="Gene3D" id="3.30.1330.30">
    <property type="match status" value="1"/>
</dbReference>
<sequence>MGSAVSRQSDAGEREPFEKGRVRTCVGCGERVGVDDVRGARPLVRLILGPGGVIAVDPGDGGFGRGAHVHPQKDCLSAAVARGLARAAKGRVHAIVGAAGGGAEGAGDQATQRVESLTTVSLARAIREATERRLQGLLRAAVRSQSVAIGADAVVRSCVRGEAALVLVACDAAAGADLPEVRRAVAEGRAVAWGSEQGLGALAGGPRERGVAVMAISSASIAAAVANAAHVVDTCARVERGEDAAEGGRSRAGRRGRPSRSAAARSEEGGSPEQRKAPPGHAGLSRRRGPGTSGVERENPGAGVLSVSEEVGGRPGGLEGALTSREERPVTASGSGRLLATAPGTGGGGAVGGRAAVSGPTGRASTVDRVAANRRPRGWVRRIG</sequence>
<dbReference type="Gene3D" id="3.30.1230.10">
    <property type="entry name" value="YlxR-like"/>
    <property type="match status" value="1"/>
</dbReference>
<reference evidence="3 4" key="1">
    <citation type="journal article" date="2007" name="Nat. Biotechnol.">
        <title>Complete genome sequence of the myxobacterium Sorangium cellulosum.</title>
        <authorList>
            <person name="Schneiker S."/>
            <person name="Perlova O."/>
            <person name="Kaiser O."/>
            <person name="Gerth K."/>
            <person name="Alici A."/>
            <person name="Altmeyer M.O."/>
            <person name="Bartels D."/>
            <person name="Bekel T."/>
            <person name="Beyer S."/>
            <person name="Bode E."/>
            <person name="Bode H.B."/>
            <person name="Bolten C.J."/>
            <person name="Choudhuri J.V."/>
            <person name="Doss S."/>
            <person name="Elnakady Y.A."/>
            <person name="Frank B."/>
            <person name="Gaigalat L."/>
            <person name="Goesmann A."/>
            <person name="Groeger C."/>
            <person name="Gross F."/>
            <person name="Jelsbak L."/>
            <person name="Jelsbak L."/>
            <person name="Kalinowski J."/>
            <person name="Kegler C."/>
            <person name="Knauber T."/>
            <person name="Konietzny S."/>
            <person name="Kopp M."/>
            <person name="Krause L."/>
            <person name="Krug D."/>
            <person name="Linke B."/>
            <person name="Mahmud T."/>
            <person name="Martinez-Arias R."/>
            <person name="McHardy A.C."/>
            <person name="Merai M."/>
            <person name="Meyer F."/>
            <person name="Mormann S."/>
            <person name="Munoz-Dorado J."/>
            <person name="Perez J."/>
            <person name="Pradella S."/>
            <person name="Rachid S."/>
            <person name="Raddatz G."/>
            <person name="Rosenau F."/>
            <person name="Rueckert C."/>
            <person name="Sasse F."/>
            <person name="Scharfe M."/>
            <person name="Schuster S.C."/>
            <person name="Suen G."/>
            <person name="Treuner-Lange A."/>
            <person name="Velicer G.J."/>
            <person name="Vorholter F.-J."/>
            <person name="Weissman K.J."/>
            <person name="Welch R.D."/>
            <person name="Wenzel S.C."/>
            <person name="Whitworth D.E."/>
            <person name="Wilhelm S."/>
            <person name="Wittmann C."/>
            <person name="Bloecker H."/>
            <person name="Puehler A."/>
            <person name="Mueller R."/>
        </authorList>
    </citation>
    <scope>NUCLEOTIDE SEQUENCE [LARGE SCALE GENOMIC DNA]</scope>
    <source>
        <strain evidence="4">So ce56</strain>
    </source>
</reference>
<dbReference type="InterPro" id="IPR035931">
    <property type="entry name" value="YlxR-like_sf"/>
</dbReference>
<organism evidence="3 4">
    <name type="scientific">Sorangium cellulosum (strain So ce56)</name>
    <name type="common">Polyangium cellulosum (strain So ce56)</name>
    <dbReference type="NCBI Taxonomy" id="448385"/>
    <lineage>
        <taxon>Bacteria</taxon>
        <taxon>Pseudomonadati</taxon>
        <taxon>Myxococcota</taxon>
        <taxon>Polyangia</taxon>
        <taxon>Polyangiales</taxon>
        <taxon>Polyangiaceae</taxon>
        <taxon>Sorangium</taxon>
    </lineage>
</organism>
<evidence type="ECO:0000313" key="4">
    <source>
        <dbReference type="Proteomes" id="UP000002139"/>
    </source>
</evidence>
<feature type="region of interest" description="Disordered" evidence="1">
    <location>
        <begin position="241"/>
        <end position="384"/>
    </location>
</feature>
<evidence type="ECO:0000259" key="2">
    <source>
        <dbReference type="Pfam" id="PF04296"/>
    </source>
</evidence>
<dbReference type="Pfam" id="PF04296">
    <property type="entry name" value="YlxR"/>
    <property type="match status" value="1"/>
</dbReference>
<evidence type="ECO:0000313" key="3">
    <source>
        <dbReference type="EMBL" id="CAN95962.1"/>
    </source>
</evidence>
<dbReference type="SUPFAM" id="SSF55315">
    <property type="entry name" value="L30e-like"/>
    <property type="match status" value="1"/>
</dbReference>
<name>A9G891_SORC5</name>
<dbReference type="HOGENOM" id="CLU_719439_0_0_7"/>
<dbReference type="KEGG" id="scl:sce5799"/>
<dbReference type="BioCyc" id="SCEL448385:SCE_RS49335-MONOMER"/>
<dbReference type="InterPro" id="IPR029064">
    <property type="entry name" value="Ribosomal_eL30-like_sf"/>
</dbReference>
<accession>A9G891</accession>
<dbReference type="AlphaFoldDB" id="A9G891"/>
<protein>
    <recommendedName>
        <fullName evidence="2">YlxR domain-containing protein</fullName>
    </recommendedName>
</protein>
<evidence type="ECO:0000256" key="1">
    <source>
        <dbReference type="SAM" id="MobiDB-lite"/>
    </source>
</evidence>
<dbReference type="STRING" id="448385.sce5799"/>
<feature type="compositionally biased region" description="Basic residues" evidence="1">
    <location>
        <begin position="372"/>
        <end position="384"/>
    </location>
</feature>
<dbReference type="EMBL" id="AM746676">
    <property type="protein sequence ID" value="CAN95962.1"/>
    <property type="molecule type" value="Genomic_DNA"/>
</dbReference>